<reference evidence="2 3" key="1">
    <citation type="submission" date="2019-08" db="EMBL/GenBank/DDBJ databases">
        <title>Deep-cultivation of Planctomycetes and their phenomic and genomic characterization uncovers novel biology.</title>
        <authorList>
            <person name="Wiegand S."/>
            <person name="Jogler M."/>
            <person name="Boedeker C."/>
            <person name="Pinto D."/>
            <person name="Vollmers J."/>
            <person name="Rivas-Marin E."/>
            <person name="Kohn T."/>
            <person name="Peeters S.H."/>
            <person name="Heuer A."/>
            <person name="Rast P."/>
            <person name="Oberbeckmann S."/>
            <person name="Bunk B."/>
            <person name="Jeske O."/>
            <person name="Meyerdierks A."/>
            <person name="Storesund J.E."/>
            <person name="Kallscheuer N."/>
            <person name="Luecker S."/>
            <person name="Lage O.M."/>
            <person name="Pohl T."/>
            <person name="Merkel B.J."/>
            <person name="Hornburger P."/>
            <person name="Mueller R.-W."/>
            <person name="Bruemmer F."/>
            <person name="Labrenz M."/>
            <person name="Spormann A.M."/>
            <person name="Op den Camp H."/>
            <person name="Overmann J."/>
            <person name="Amann R."/>
            <person name="Jetten M.S.M."/>
            <person name="Mascher T."/>
            <person name="Medema M.H."/>
            <person name="Devos D.P."/>
            <person name="Kaster A.-K."/>
            <person name="Ovreas L."/>
            <person name="Rohde M."/>
            <person name="Galperin M.Y."/>
            <person name="Jogler C."/>
        </authorList>
    </citation>
    <scope>NUCLEOTIDE SEQUENCE [LARGE SCALE GENOMIC DNA]</scope>
    <source>
        <strain evidence="2 3">UC8</strain>
    </source>
</reference>
<accession>A0A5B9QGR8</accession>
<dbReference type="InterPro" id="IPR053812">
    <property type="entry name" value="HTH_Sigma70_ECF-like"/>
</dbReference>
<dbReference type="OrthoDB" id="278371at2"/>
<dbReference type="Proteomes" id="UP000325286">
    <property type="component" value="Chromosome"/>
</dbReference>
<protein>
    <submittedName>
        <fullName evidence="2">ECF sigma factor</fullName>
    </submittedName>
</protein>
<dbReference type="Pfam" id="PF07638">
    <property type="entry name" value="Sigma70_ECF"/>
    <property type="match status" value="1"/>
</dbReference>
<name>A0A5B9QGR8_9BACT</name>
<evidence type="ECO:0000259" key="1">
    <source>
        <dbReference type="Pfam" id="PF07638"/>
    </source>
</evidence>
<dbReference type="NCBIfam" id="TIGR02999">
    <property type="entry name" value="Sig-70_X6"/>
    <property type="match status" value="1"/>
</dbReference>
<dbReference type="KEGG" id="rul:UC8_01930"/>
<evidence type="ECO:0000313" key="3">
    <source>
        <dbReference type="Proteomes" id="UP000325286"/>
    </source>
</evidence>
<proteinExistence type="predicted"/>
<feature type="domain" description="RNA polymerase sigma-70 ECF-like HTH" evidence="1">
    <location>
        <begin position="12"/>
        <end position="175"/>
    </location>
</feature>
<evidence type="ECO:0000313" key="2">
    <source>
        <dbReference type="EMBL" id="QEG38238.1"/>
    </source>
</evidence>
<dbReference type="InterPro" id="IPR011517">
    <property type="entry name" value="RNA_pol_sigma70_ECF-like"/>
</dbReference>
<dbReference type="EMBL" id="CP042914">
    <property type="protein sequence ID" value="QEG38238.1"/>
    <property type="molecule type" value="Genomic_DNA"/>
</dbReference>
<keyword evidence="3" id="KW-1185">Reference proteome</keyword>
<dbReference type="AlphaFoldDB" id="A0A5B9QGR8"/>
<gene>
    <name evidence="2" type="ORF">UC8_01930</name>
</gene>
<sequence length="180" mass="20394">MLDDRTDGTPHERGEQLVELMYSELRFCAERLLRHERANHTLQPTALLHEAWMRLESNSTQNEWSSRGHFFAAAATAMRRVLIDHARAKTAIKRGGQMHRVVCHDFADVRESQQFLADLDDSLQKLATQDPQAAAIAMLHLTGHTVEAAAEIADTSRANAFRHWTYARAFLRAEFVSGSL</sequence>
<organism evidence="2 3">
    <name type="scientific">Roseimaritima ulvae</name>
    <dbReference type="NCBI Taxonomy" id="980254"/>
    <lineage>
        <taxon>Bacteria</taxon>
        <taxon>Pseudomonadati</taxon>
        <taxon>Planctomycetota</taxon>
        <taxon>Planctomycetia</taxon>
        <taxon>Pirellulales</taxon>
        <taxon>Pirellulaceae</taxon>
        <taxon>Roseimaritima</taxon>
    </lineage>
</organism>
<dbReference type="RefSeq" id="WP_068134832.1">
    <property type="nucleotide sequence ID" value="NZ_CP042914.1"/>
</dbReference>